<dbReference type="OrthoDB" id="5396420at2759"/>
<keyword evidence="1" id="KW-0378">Hydrolase</keyword>
<dbReference type="InterPro" id="IPR029058">
    <property type="entry name" value="AB_hydrolase_fold"/>
</dbReference>
<evidence type="ECO:0000259" key="3">
    <source>
        <dbReference type="Pfam" id="PF07859"/>
    </source>
</evidence>
<dbReference type="AlphaFoldDB" id="A0A9P4NAM1"/>
<dbReference type="Proteomes" id="UP000800093">
    <property type="component" value="Unassembled WGS sequence"/>
</dbReference>
<dbReference type="GO" id="GO:0016787">
    <property type="term" value="F:hydrolase activity"/>
    <property type="evidence" value="ECO:0007669"/>
    <property type="project" value="UniProtKB-KW"/>
</dbReference>
<evidence type="ECO:0000256" key="1">
    <source>
        <dbReference type="ARBA" id="ARBA00022801"/>
    </source>
</evidence>
<evidence type="ECO:0000256" key="2">
    <source>
        <dbReference type="SAM" id="MobiDB-lite"/>
    </source>
</evidence>
<comment type="caution">
    <text evidence="4">The sequence shown here is derived from an EMBL/GenBank/DDBJ whole genome shotgun (WGS) entry which is preliminary data.</text>
</comment>
<sequence>MLWRLRRPYLLHLARSPSLSRQFSAVKFERVGIECRPNTRITLDLFPSSSTSSPILIYLPSGPILPDQTDEQDRVISLLARSSGAMVARINYRLSPTYQFPMPIHDVLLGYDWIVENLVRGETSSQSSRPIIKRVGVCGELVGGSLATMLALTECRLGEPRIGAAAVNNPVVDWVFSEDLPESLPAGLPEPNAPKETSSPADGDQMTWWEQQDEQKSYEMIEKRSKKVTKSPPKTSWMYNGDNRLLLTLTLSGKRDVLFRRSEDFFDRFASPIHFFRSPRAKLIYPQHDNTLASSSPSNVPVDPLDFETRQEILHHQSLQALPPALELPTLVKCRAYARIYPPSNSDLSLPRCMITAGLGSPLLDQCSELAKLMRRSVARQRVKSRTGRAHWQNEAEKARYDEFAHKIVQFNSVEGVGLWTQSDSNPNWRPDVENVGSWLKESLSS</sequence>
<feature type="region of interest" description="Disordered" evidence="2">
    <location>
        <begin position="184"/>
        <end position="205"/>
    </location>
</feature>
<reference evidence="5" key="1">
    <citation type="journal article" date="2020" name="Stud. Mycol.">
        <title>101 Dothideomycetes genomes: A test case for predicting lifestyles and emergence of pathogens.</title>
        <authorList>
            <person name="Haridas S."/>
            <person name="Albert R."/>
            <person name="Binder M."/>
            <person name="Bloem J."/>
            <person name="LaButti K."/>
            <person name="Salamov A."/>
            <person name="Andreopoulos B."/>
            <person name="Baker S."/>
            <person name="Barry K."/>
            <person name="Bills G."/>
            <person name="Bluhm B."/>
            <person name="Cannon C."/>
            <person name="Castanera R."/>
            <person name="Culley D."/>
            <person name="Daum C."/>
            <person name="Ezra D."/>
            <person name="Gonzalez J."/>
            <person name="Henrissat B."/>
            <person name="Kuo A."/>
            <person name="Liang C."/>
            <person name="Lipzen A."/>
            <person name="Lutzoni F."/>
            <person name="Magnuson J."/>
            <person name="Mondo S."/>
            <person name="Nolan M."/>
            <person name="Ohm R."/>
            <person name="Pangilinan J."/>
            <person name="Park H.-J."/>
            <person name="Ramirez L."/>
            <person name="Alfaro M."/>
            <person name="Sun H."/>
            <person name="Tritt A."/>
            <person name="Yoshinaga Y."/>
            <person name="Zwiers L.-H."/>
            <person name="Turgeon B."/>
            <person name="Goodwin S."/>
            <person name="Spatafora J."/>
            <person name="Crous P."/>
            <person name="Grigoriev I."/>
        </authorList>
    </citation>
    <scope>NUCLEOTIDE SEQUENCE [LARGE SCALE GENOMIC DNA]</scope>
    <source>
        <strain evidence="5">CBS 304.66</strain>
    </source>
</reference>
<gene>
    <name evidence="4" type="ORF">CC78DRAFT_236585</name>
</gene>
<feature type="domain" description="Alpha/beta hydrolase fold-3" evidence="3">
    <location>
        <begin position="68"/>
        <end position="176"/>
    </location>
</feature>
<dbReference type="EMBL" id="ML986581">
    <property type="protein sequence ID" value="KAF2269630.1"/>
    <property type="molecule type" value="Genomic_DNA"/>
</dbReference>
<proteinExistence type="predicted"/>
<evidence type="ECO:0000313" key="4">
    <source>
        <dbReference type="EMBL" id="KAF2269630.1"/>
    </source>
</evidence>
<dbReference type="InterPro" id="IPR050300">
    <property type="entry name" value="GDXG_lipolytic_enzyme"/>
</dbReference>
<keyword evidence="5" id="KW-1185">Reference proteome</keyword>
<organism evidence="4 5">
    <name type="scientific">Lojkania enalia</name>
    <dbReference type="NCBI Taxonomy" id="147567"/>
    <lineage>
        <taxon>Eukaryota</taxon>
        <taxon>Fungi</taxon>
        <taxon>Dikarya</taxon>
        <taxon>Ascomycota</taxon>
        <taxon>Pezizomycotina</taxon>
        <taxon>Dothideomycetes</taxon>
        <taxon>Pleosporomycetidae</taxon>
        <taxon>Pleosporales</taxon>
        <taxon>Pleosporales incertae sedis</taxon>
        <taxon>Lojkania</taxon>
    </lineage>
</organism>
<dbReference type="PANTHER" id="PTHR48081">
    <property type="entry name" value="AB HYDROLASE SUPERFAMILY PROTEIN C4A8.06C"/>
    <property type="match status" value="1"/>
</dbReference>
<dbReference type="Pfam" id="PF07859">
    <property type="entry name" value="Abhydrolase_3"/>
    <property type="match status" value="1"/>
</dbReference>
<name>A0A9P4NAM1_9PLEO</name>
<dbReference type="InterPro" id="IPR013094">
    <property type="entry name" value="AB_hydrolase_3"/>
</dbReference>
<evidence type="ECO:0000313" key="5">
    <source>
        <dbReference type="Proteomes" id="UP000800093"/>
    </source>
</evidence>
<dbReference type="Gene3D" id="3.40.50.1820">
    <property type="entry name" value="alpha/beta hydrolase"/>
    <property type="match status" value="1"/>
</dbReference>
<dbReference type="SUPFAM" id="SSF53474">
    <property type="entry name" value="alpha/beta-Hydrolases"/>
    <property type="match status" value="1"/>
</dbReference>
<accession>A0A9P4NAM1</accession>
<protein>
    <submittedName>
        <fullName evidence="4">Alpha/beta-hydrolase</fullName>
    </submittedName>
</protein>